<comment type="caution">
    <text evidence="3">The sequence shown here is derived from an EMBL/GenBank/DDBJ whole genome shotgun (WGS) entry which is preliminary data.</text>
</comment>
<accession>A0A2U1K254</accession>
<dbReference type="EMBL" id="QCZH01000001">
    <property type="protein sequence ID" value="PWA11249.1"/>
    <property type="molecule type" value="Genomic_DNA"/>
</dbReference>
<organism evidence="3 4">
    <name type="scientific">Flavobacterium laiguense</name>
    <dbReference type="NCBI Taxonomy" id="2169409"/>
    <lineage>
        <taxon>Bacteria</taxon>
        <taxon>Pseudomonadati</taxon>
        <taxon>Bacteroidota</taxon>
        <taxon>Flavobacteriia</taxon>
        <taxon>Flavobacteriales</taxon>
        <taxon>Flavobacteriaceae</taxon>
        <taxon>Flavobacterium</taxon>
    </lineage>
</organism>
<evidence type="ECO:0000256" key="1">
    <source>
        <dbReference type="SAM" id="Phobius"/>
    </source>
</evidence>
<dbReference type="InterPro" id="IPR008756">
    <property type="entry name" value="Peptidase_M56"/>
</dbReference>
<keyword evidence="1" id="KW-1133">Transmembrane helix</keyword>
<evidence type="ECO:0000259" key="2">
    <source>
        <dbReference type="Pfam" id="PF05569"/>
    </source>
</evidence>
<evidence type="ECO:0000313" key="4">
    <source>
        <dbReference type="Proteomes" id="UP000245618"/>
    </source>
</evidence>
<feature type="transmembrane region" description="Helical" evidence="1">
    <location>
        <begin position="6"/>
        <end position="22"/>
    </location>
</feature>
<dbReference type="Proteomes" id="UP000245618">
    <property type="component" value="Unassembled WGS sequence"/>
</dbReference>
<feature type="transmembrane region" description="Helical" evidence="1">
    <location>
        <begin position="267"/>
        <end position="285"/>
    </location>
</feature>
<gene>
    <name evidence="3" type="ORF">DB891_00030</name>
</gene>
<feature type="transmembrane region" description="Helical" evidence="1">
    <location>
        <begin position="86"/>
        <end position="104"/>
    </location>
</feature>
<name>A0A2U1K254_9FLAO</name>
<proteinExistence type="predicted"/>
<protein>
    <submittedName>
        <fullName evidence="3">Peptidase M56, BlaR1</fullName>
    </submittedName>
</protein>
<dbReference type="OrthoDB" id="1522859at2"/>
<dbReference type="RefSeq" id="WP_116759346.1">
    <property type="nucleotide sequence ID" value="NZ_QCZH01000001.1"/>
</dbReference>
<feature type="domain" description="Peptidase M56" evidence="2">
    <location>
        <begin position="95"/>
        <end position="228"/>
    </location>
</feature>
<feature type="transmembrane region" description="Helical" evidence="1">
    <location>
        <begin position="34"/>
        <end position="54"/>
    </location>
</feature>
<dbReference type="AlphaFoldDB" id="A0A2U1K254"/>
<evidence type="ECO:0000313" key="3">
    <source>
        <dbReference type="EMBL" id="PWA11249.1"/>
    </source>
</evidence>
<keyword evidence="1" id="KW-0472">Membrane</keyword>
<keyword evidence="1" id="KW-0812">Transmembrane</keyword>
<dbReference type="Pfam" id="PF05569">
    <property type="entry name" value="Peptidase_M56"/>
    <property type="match status" value="1"/>
</dbReference>
<keyword evidence="4" id="KW-1185">Reference proteome</keyword>
<reference evidence="3 4" key="1">
    <citation type="submission" date="2018-04" db="EMBL/GenBank/DDBJ databases">
        <title>Flavobacterium sp. nov., isolated from glacier ice.</title>
        <authorList>
            <person name="Liu Q."/>
            <person name="Xin Y.-H."/>
        </authorList>
    </citation>
    <scope>NUCLEOTIDE SEQUENCE [LARGE SCALE GENOMIC DNA]</scope>
    <source>
        <strain evidence="3 4">LB2P30</strain>
    </source>
</reference>
<sequence length="296" mass="34384">MTDFLIKSTLPLFVLLAVYHLSLEKEKMHQFNRFYLLFSLVFSFAIPFITIEVVDESANALMQTNTVIAGNATMAIVEETIDYTPIILWGAYGLIAALLLFRFARNILKISSRIKSNTVVDYKKAKLVLLKEKTLPHTFWNTIFINETDYHNRKIEEELFSHELTHASQKHTIDILFIEIIKTIFWFNPIFIFYKKAIQLNHEFLADEKVVTSYNNVSFYQNLLLSKANEDLTYHLASNLNYSLTKKRLFMMTKTTSRSIATLKKMTLLPLFLGLVFFLCIESVAQDKLIPNENII</sequence>